<reference evidence="2 3" key="1">
    <citation type="submission" date="2024-08" db="EMBL/GenBank/DDBJ databases">
        <title>Gnathostoma spinigerum genome.</title>
        <authorList>
            <person name="Gonzalez-Bertolin B."/>
            <person name="Monzon S."/>
            <person name="Zaballos A."/>
            <person name="Jimenez P."/>
            <person name="Dekumyoy P."/>
            <person name="Varona S."/>
            <person name="Cuesta I."/>
            <person name="Sumanam S."/>
            <person name="Adisakwattana P."/>
            <person name="Gasser R.B."/>
            <person name="Hernandez-Gonzalez A."/>
            <person name="Young N.D."/>
            <person name="Perteguer M.J."/>
        </authorList>
    </citation>
    <scope>NUCLEOTIDE SEQUENCE [LARGE SCALE GENOMIC DNA]</scope>
    <source>
        <strain evidence="2">AL3</strain>
        <tissue evidence="2">Liver</tissue>
    </source>
</reference>
<feature type="transmembrane region" description="Helical" evidence="1">
    <location>
        <begin position="105"/>
        <end position="124"/>
    </location>
</feature>
<dbReference type="Proteomes" id="UP001608902">
    <property type="component" value="Unassembled WGS sequence"/>
</dbReference>
<sequence>MQVTLLIEQPEAPSAVQFVRAALLADKTVEIDIPLLPDAVDICNKEIKRLKEHLGRQSIKGILKTMTSKKRSSNSRVRINEETEDIPVASETNPNLLIKVPAVPPVPPCVFLILLYFFTTYVSIV</sequence>
<evidence type="ECO:0000256" key="1">
    <source>
        <dbReference type="SAM" id="Phobius"/>
    </source>
</evidence>
<gene>
    <name evidence="2" type="ORF">AB6A40_000457</name>
</gene>
<evidence type="ECO:0000313" key="2">
    <source>
        <dbReference type="EMBL" id="MFH4973748.1"/>
    </source>
</evidence>
<accession>A0ABD6E266</accession>
<keyword evidence="1" id="KW-0472">Membrane</keyword>
<protein>
    <submittedName>
        <fullName evidence="2">Uncharacterized protein</fullName>
    </submittedName>
</protein>
<organism evidence="2 3">
    <name type="scientific">Gnathostoma spinigerum</name>
    <dbReference type="NCBI Taxonomy" id="75299"/>
    <lineage>
        <taxon>Eukaryota</taxon>
        <taxon>Metazoa</taxon>
        <taxon>Ecdysozoa</taxon>
        <taxon>Nematoda</taxon>
        <taxon>Chromadorea</taxon>
        <taxon>Rhabditida</taxon>
        <taxon>Spirurina</taxon>
        <taxon>Gnathostomatomorpha</taxon>
        <taxon>Gnathostomatoidea</taxon>
        <taxon>Gnathostomatidae</taxon>
        <taxon>Gnathostoma</taxon>
    </lineage>
</organism>
<comment type="caution">
    <text evidence="2">The sequence shown here is derived from an EMBL/GenBank/DDBJ whole genome shotgun (WGS) entry which is preliminary data.</text>
</comment>
<keyword evidence="1" id="KW-1133">Transmembrane helix</keyword>
<evidence type="ECO:0000313" key="3">
    <source>
        <dbReference type="Proteomes" id="UP001608902"/>
    </source>
</evidence>
<keyword evidence="3" id="KW-1185">Reference proteome</keyword>
<dbReference type="EMBL" id="JBGFUD010000124">
    <property type="protein sequence ID" value="MFH4973748.1"/>
    <property type="molecule type" value="Genomic_DNA"/>
</dbReference>
<dbReference type="AlphaFoldDB" id="A0ABD6E266"/>
<name>A0ABD6E266_9BILA</name>
<keyword evidence="1" id="KW-0812">Transmembrane</keyword>
<proteinExistence type="predicted"/>